<evidence type="ECO:0008006" key="4">
    <source>
        <dbReference type="Google" id="ProtNLM"/>
    </source>
</evidence>
<protein>
    <recommendedName>
        <fullName evidence="4">Telomerase RNA component interacting RNase</fullName>
    </recommendedName>
</protein>
<gene>
    <name evidence="2" type="ORF">DSTB1V02_LOCUS1400</name>
</gene>
<evidence type="ECO:0000256" key="1">
    <source>
        <dbReference type="SAM" id="MobiDB-lite"/>
    </source>
</evidence>
<organism evidence="2">
    <name type="scientific">Darwinula stevensoni</name>
    <dbReference type="NCBI Taxonomy" id="69355"/>
    <lineage>
        <taxon>Eukaryota</taxon>
        <taxon>Metazoa</taxon>
        <taxon>Ecdysozoa</taxon>
        <taxon>Arthropoda</taxon>
        <taxon>Crustacea</taxon>
        <taxon>Oligostraca</taxon>
        <taxon>Ostracoda</taxon>
        <taxon>Podocopa</taxon>
        <taxon>Podocopida</taxon>
        <taxon>Darwinulocopina</taxon>
        <taxon>Darwinuloidea</taxon>
        <taxon>Darwinulidae</taxon>
        <taxon>Darwinula</taxon>
    </lineage>
</organism>
<dbReference type="OrthoDB" id="5983145at2759"/>
<keyword evidence="3" id="KW-1185">Reference proteome</keyword>
<reference evidence="2" key="1">
    <citation type="submission" date="2020-11" db="EMBL/GenBank/DDBJ databases">
        <authorList>
            <person name="Tran Van P."/>
        </authorList>
    </citation>
    <scope>NUCLEOTIDE SEQUENCE</scope>
</reference>
<feature type="region of interest" description="Disordered" evidence="1">
    <location>
        <begin position="33"/>
        <end position="60"/>
    </location>
</feature>
<feature type="compositionally biased region" description="Basic and acidic residues" evidence="1">
    <location>
        <begin position="43"/>
        <end position="59"/>
    </location>
</feature>
<evidence type="ECO:0000313" key="2">
    <source>
        <dbReference type="EMBL" id="CAD7241409.1"/>
    </source>
</evidence>
<dbReference type="EMBL" id="LR899649">
    <property type="protein sequence ID" value="CAD7241409.1"/>
    <property type="molecule type" value="Genomic_DNA"/>
</dbReference>
<dbReference type="Proteomes" id="UP000677054">
    <property type="component" value="Unassembled WGS sequence"/>
</dbReference>
<accession>A0A7R8WZZ1</accession>
<dbReference type="EMBL" id="CAJPEV010000132">
    <property type="protein sequence ID" value="CAG0881103.1"/>
    <property type="molecule type" value="Genomic_DNA"/>
</dbReference>
<sequence>MEDEECNKDSEMLTPTDIFPGFKGVLKKSLKDRKFQGAQHAKGGNDESKPVEEQGRKDAWSQYMQEVRMYKEKLGDEEPKTRPLVK</sequence>
<name>A0A7R8WZZ1_9CRUS</name>
<dbReference type="AlphaFoldDB" id="A0A7R8WZZ1"/>
<evidence type="ECO:0000313" key="3">
    <source>
        <dbReference type="Proteomes" id="UP000677054"/>
    </source>
</evidence>
<proteinExistence type="predicted"/>